<proteinExistence type="predicted"/>
<evidence type="ECO:0000256" key="1">
    <source>
        <dbReference type="SAM" id="MobiDB-lite"/>
    </source>
</evidence>
<feature type="region of interest" description="Disordered" evidence="1">
    <location>
        <begin position="93"/>
        <end position="225"/>
    </location>
</feature>
<feature type="compositionally biased region" description="Polar residues" evidence="1">
    <location>
        <begin position="358"/>
        <end position="371"/>
    </location>
</feature>
<feature type="compositionally biased region" description="Polar residues" evidence="1">
    <location>
        <begin position="97"/>
        <end position="119"/>
    </location>
</feature>
<feature type="region of interest" description="Disordered" evidence="1">
    <location>
        <begin position="330"/>
        <end position="493"/>
    </location>
</feature>
<reference evidence="2 3" key="1">
    <citation type="journal article" date="2018" name="Nat. Ecol. Evol.">
        <title>Pezizomycetes genomes reveal the molecular basis of ectomycorrhizal truffle lifestyle.</title>
        <authorList>
            <person name="Murat C."/>
            <person name="Payen T."/>
            <person name="Noel B."/>
            <person name="Kuo A."/>
            <person name="Morin E."/>
            <person name="Chen J."/>
            <person name="Kohler A."/>
            <person name="Krizsan K."/>
            <person name="Balestrini R."/>
            <person name="Da Silva C."/>
            <person name="Montanini B."/>
            <person name="Hainaut M."/>
            <person name="Levati E."/>
            <person name="Barry K.W."/>
            <person name="Belfiori B."/>
            <person name="Cichocki N."/>
            <person name="Clum A."/>
            <person name="Dockter R.B."/>
            <person name="Fauchery L."/>
            <person name="Guy J."/>
            <person name="Iotti M."/>
            <person name="Le Tacon F."/>
            <person name="Lindquist E.A."/>
            <person name="Lipzen A."/>
            <person name="Malagnac F."/>
            <person name="Mello A."/>
            <person name="Molinier V."/>
            <person name="Miyauchi S."/>
            <person name="Poulain J."/>
            <person name="Riccioni C."/>
            <person name="Rubini A."/>
            <person name="Sitrit Y."/>
            <person name="Splivallo R."/>
            <person name="Traeger S."/>
            <person name="Wang M."/>
            <person name="Zifcakova L."/>
            <person name="Wipf D."/>
            <person name="Zambonelli A."/>
            <person name="Paolocci F."/>
            <person name="Nowrousian M."/>
            <person name="Ottonello S."/>
            <person name="Baldrian P."/>
            <person name="Spatafora J.W."/>
            <person name="Henrissat B."/>
            <person name="Nagy L.G."/>
            <person name="Aury J.M."/>
            <person name="Wincker P."/>
            <person name="Grigoriev I.V."/>
            <person name="Bonfante P."/>
            <person name="Martin F.M."/>
        </authorList>
    </citation>
    <scope>NUCLEOTIDE SEQUENCE [LARGE SCALE GENOMIC DNA]</scope>
    <source>
        <strain evidence="2 3">ATCC MYA-4762</strain>
    </source>
</reference>
<keyword evidence="3" id="KW-1185">Reference proteome</keyword>
<name>A0A3N4LKY0_9PEZI</name>
<dbReference type="EMBL" id="ML121555">
    <property type="protein sequence ID" value="RPB22032.1"/>
    <property type="molecule type" value="Genomic_DNA"/>
</dbReference>
<feature type="region of interest" description="Disordered" evidence="1">
    <location>
        <begin position="1"/>
        <end position="79"/>
    </location>
</feature>
<feature type="compositionally biased region" description="Low complexity" evidence="1">
    <location>
        <begin position="301"/>
        <end position="312"/>
    </location>
</feature>
<accession>A0A3N4LKY0</accession>
<feature type="region of interest" description="Disordered" evidence="1">
    <location>
        <begin position="257"/>
        <end position="314"/>
    </location>
</feature>
<gene>
    <name evidence="2" type="ORF">L211DRAFT_851010</name>
</gene>
<feature type="compositionally biased region" description="Low complexity" evidence="1">
    <location>
        <begin position="477"/>
        <end position="487"/>
    </location>
</feature>
<feature type="compositionally biased region" description="Basic residues" evidence="1">
    <location>
        <begin position="428"/>
        <end position="448"/>
    </location>
</feature>
<feature type="region of interest" description="Disordered" evidence="1">
    <location>
        <begin position="567"/>
        <end position="596"/>
    </location>
</feature>
<dbReference type="OrthoDB" id="5375012at2759"/>
<dbReference type="Proteomes" id="UP000267821">
    <property type="component" value="Unassembled WGS sequence"/>
</dbReference>
<evidence type="ECO:0000313" key="2">
    <source>
        <dbReference type="EMBL" id="RPB22032.1"/>
    </source>
</evidence>
<organism evidence="2 3">
    <name type="scientific">Terfezia boudieri ATCC MYA-4762</name>
    <dbReference type="NCBI Taxonomy" id="1051890"/>
    <lineage>
        <taxon>Eukaryota</taxon>
        <taxon>Fungi</taxon>
        <taxon>Dikarya</taxon>
        <taxon>Ascomycota</taxon>
        <taxon>Pezizomycotina</taxon>
        <taxon>Pezizomycetes</taxon>
        <taxon>Pezizales</taxon>
        <taxon>Pezizaceae</taxon>
        <taxon>Terfezia</taxon>
    </lineage>
</organism>
<feature type="compositionally biased region" description="Basic and acidic residues" evidence="1">
    <location>
        <begin position="170"/>
        <end position="182"/>
    </location>
</feature>
<dbReference type="InParanoid" id="A0A3N4LKY0"/>
<protein>
    <submittedName>
        <fullName evidence="2">Uncharacterized protein</fullName>
    </submittedName>
</protein>
<dbReference type="AlphaFoldDB" id="A0A3N4LKY0"/>
<feature type="compositionally biased region" description="Polar residues" evidence="1">
    <location>
        <begin position="22"/>
        <end position="37"/>
    </location>
</feature>
<feature type="compositionally biased region" description="Polar residues" evidence="1">
    <location>
        <begin position="205"/>
        <end position="222"/>
    </location>
</feature>
<sequence>MLSLGPPRRDALLSPLPRGQSPWGSLNSPTSATTSQRVGYLDSASPVSSSRPETPTLIPRWRSGRHGSGAGGGTASTVIQSWGSGGVLLENAAAKIPSSTSPGISRQTRGGEEYSQSILSAVDSREGSRVGTPRSPRELHRMKGSMSLMRMQSMKSNEGGEAPMRIKSQRSLEKEGQRRESVYRPPAVENVEEDAFFTGACTPEPRSNSMAGNGGDTVNSRPRSLGKEGVMALNGYMRGPPPMPQEKSRHPSIIVENVPDCYTPTPEAKGPKEKSILDPQDDDLDGTTAVTKSATGKESVKSSVSPSTPSPTLLRLKYPSTHHATIEIQHKEGIRITTSGRGGNGSGGGSRISIQVDMDSNSVSGYTSTIRTGGKRGTMSLTVRPSSAEKPEAGLTTAAIAPSSKHNDGNESAEDGEEELTVATPRSTAKKSRPKSHHKHSHHSKSDKHRSVTPPRQQSMNLIDLSGSGSRRGFGDGLSSLGSRDGSTMSPEMWKTVRKMEKSDDLKRESALMNEAHGQGWSLLDRPISLQKRTSALYNPMVPTPLRKQHLKAVDQGDGDEAQTIIYDEDQESAYPDSPTLGDLPKGKKPRPLSNSNVPVEVALTMGFRGVSGSVPSVEVLEEPPIPGMVPVLNPGSMGMEEMAGGWI</sequence>
<evidence type="ECO:0000313" key="3">
    <source>
        <dbReference type="Proteomes" id="UP000267821"/>
    </source>
</evidence>
<feature type="compositionally biased region" description="Gly residues" evidence="1">
    <location>
        <begin position="340"/>
        <end position="350"/>
    </location>
</feature>
<feature type="compositionally biased region" description="Acidic residues" evidence="1">
    <location>
        <begin position="411"/>
        <end position="420"/>
    </location>
</feature>